<evidence type="ECO:0000256" key="1">
    <source>
        <dbReference type="SAM" id="Phobius"/>
    </source>
</evidence>
<dbReference type="Proteomes" id="UP001437256">
    <property type="component" value="Unassembled WGS sequence"/>
</dbReference>
<name>A0ABR2Z6S7_9AGAR</name>
<evidence type="ECO:0000313" key="3">
    <source>
        <dbReference type="Proteomes" id="UP001437256"/>
    </source>
</evidence>
<organism evidence="2 3">
    <name type="scientific">Marasmius tenuissimus</name>
    <dbReference type="NCBI Taxonomy" id="585030"/>
    <lineage>
        <taxon>Eukaryota</taxon>
        <taxon>Fungi</taxon>
        <taxon>Dikarya</taxon>
        <taxon>Basidiomycota</taxon>
        <taxon>Agaricomycotina</taxon>
        <taxon>Agaricomycetes</taxon>
        <taxon>Agaricomycetidae</taxon>
        <taxon>Agaricales</taxon>
        <taxon>Marasmiineae</taxon>
        <taxon>Marasmiaceae</taxon>
        <taxon>Marasmius</taxon>
    </lineage>
</organism>
<keyword evidence="1" id="KW-0472">Membrane</keyword>
<accession>A0ABR2Z6S7</accession>
<reference evidence="2 3" key="1">
    <citation type="submission" date="2024-05" db="EMBL/GenBank/DDBJ databases">
        <title>A draft genome resource for the thread blight pathogen Marasmius tenuissimus strain MS-2.</title>
        <authorList>
            <person name="Yulfo-Soto G.E."/>
            <person name="Baruah I.K."/>
            <person name="Amoako-Attah I."/>
            <person name="Bukari Y."/>
            <person name="Meinhardt L.W."/>
            <person name="Bailey B.A."/>
            <person name="Cohen S.P."/>
        </authorList>
    </citation>
    <scope>NUCLEOTIDE SEQUENCE [LARGE SCALE GENOMIC DNA]</scope>
    <source>
        <strain evidence="2 3">MS-2</strain>
    </source>
</reference>
<feature type="transmembrane region" description="Helical" evidence="1">
    <location>
        <begin position="60"/>
        <end position="82"/>
    </location>
</feature>
<feature type="non-terminal residue" evidence="2">
    <location>
        <position position="111"/>
    </location>
</feature>
<keyword evidence="1" id="KW-0812">Transmembrane</keyword>
<evidence type="ECO:0000313" key="2">
    <source>
        <dbReference type="EMBL" id="KAL0057040.1"/>
    </source>
</evidence>
<keyword evidence="3" id="KW-1185">Reference proteome</keyword>
<sequence length="111" mass="12955">MAPTKEEIIEDLLSQLNTDRVIGFPIATLTVTYFFYGMYMILMTLCVVLLMRNRFDSRRYYLISTLSLFAICTTMVVVVTVFRTQEAALEYDFATTRDERPFIHYALDVEP</sequence>
<gene>
    <name evidence="2" type="ORF">AAF712_016337</name>
</gene>
<proteinExistence type="predicted"/>
<protein>
    <submittedName>
        <fullName evidence="2">Uncharacterized protein</fullName>
    </submittedName>
</protein>
<dbReference type="EMBL" id="JBBXMP010000731">
    <property type="protein sequence ID" value="KAL0057040.1"/>
    <property type="molecule type" value="Genomic_DNA"/>
</dbReference>
<comment type="caution">
    <text evidence="2">The sequence shown here is derived from an EMBL/GenBank/DDBJ whole genome shotgun (WGS) entry which is preliminary data.</text>
</comment>
<keyword evidence="1" id="KW-1133">Transmembrane helix</keyword>
<feature type="transmembrane region" description="Helical" evidence="1">
    <location>
        <begin position="22"/>
        <end position="48"/>
    </location>
</feature>